<feature type="compositionally biased region" description="Basic and acidic residues" evidence="1">
    <location>
        <begin position="34"/>
        <end position="44"/>
    </location>
</feature>
<feature type="region of interest" description="Disordered" evidence="1">
    <location>
        <begin position="1"/>
        <end position="88"/>
    </location>
</feature>
<comment type="caution">
    <text evidence="2">The sequence shown here is derived from an EMBL/GenBank/DDBJ whole genome shotgun (WGS) entry which is preliminary data.</text>
</comment>
<evidence type="ECO:0000313" key="3">
    <source>
        <dbReference type="Proteomes" id="UP000663828"/>
    </source>
</evidence>
<dbReference type="AlphaFoldDB" id="A0A816ASN4"/>
<dbReference type="Proteomes" id="UP000663828">
    <property type="component" value="Unassembled WGS sequence"/>
</dbReference>
<name>A0A816ASN4_ADIRI</name>
<reference evidence="2" key="1">
    <citation type="submission" date="2021-02" db="EMBL/GenBank/DDBJ databases">
        <authorList>
            <person name="Nowell W R."/>
        </authorList>
    </citation>
    <scope>NUCLEOTIDE SEQUENCE</scope>
</reference>
<keyword evidence="3" id="KW-1185">Reference proteome</keyword>
<organism evidence="2 3">
    <name type="scientific">Adineta ricciae</name>
    <name type="common">Rotifer</name>
    <dbReference type="NCBI Taxonomy" id="249248"/>
    <lineage>
        <taxon>Eukaryota</taxon>
        <taxon>Metazoa</taxon>
        <taxon>Spiralia</taxon>
        <taxon>Gnathifera</taxon>
        <taxon>Rotifera</taxon>
        <taxon>Eurotatoria</taxon>
        <taxon>Bdelloidea</taxon>
        <taxon>Adinetida</taxon>
        <taxon>Adinetidae</taxon>
        <taxon>Adineta</taxon>
    </lineage>
</organism>
<accession>A0A816ASN4</accession>
<evidence type="ECO:0000256" key="1">
    <source>
        <dbReference type="SAM" id="MobiDB-lite"/>
    </source>
</evidence>
<evidence type="ECO:0000313" key="2">
    <source>
        <dbReference type="EMBL" id="CAF1600846.1"/>
    </source>
</evidence>
<dbReference type="EMBL" id="CAJNOR010006672">
    <property type="protein sequence ID" value="CAF1600846.1"/>
    <property type="molecule type" value="Genomic_DNA"/>
</dbReference>
<feature type="compositionally biased region" description="Basic and acidic residues" evidence="1">
    <location>
        <begin position="52"/>
        <end position="83"/>
    </location>
</feature>
<proteinExistence type="predicted"/>
<feature type="compositionally biased region" description="Basic and acidic residues" evidence="1">
    <location>
        <begin position="15"/>
        <end position="26"/>
    </location>
</feature>
<protein>
    <submittedName>
        <fullName evidence="2">Uncharacterized protein</fullName>
    </submittedName>
</protein>
<sequence length="146" mass="16054">MPNSTYIITQEPAESGDRQKPLESGDNRQSAGSGDHRKPAESGDNRQSAGSGDHRKPAESGDNRESAGSGDHRKPAESGDNRKLPGFAPPTASTFLFACFQPRSITRYKHRSQTNQVYSPTYQIHTLLPANHQVNRKHDVVLFLCP</sequence>
<gene>
    <name evidence="2" type="ORF">XAT740_LOCUS47700</name>
</gene>